<dbReference type="Pfam" id="PF00198">
    <property type="entry name" value="2-oxoacid_dh"/>
    <property type="match status" value="2"/>
</dbReference>
<reference evidence="5" key="1">
    <citation type="submission" date="2022-09" db="EMBL/GenBank/DDBJ databases">
        <title>Diverse halophilic archaea isolated from saline environments.</title>
        <authorList>
            <person name="Cui H.-L."/>
        </authorList>
    </citation>
    <scope>NUCLEOTIDE SEQUENCE</scope>
    <source>
        <strain evidence="5">ZS-35-S2</strain>
    </source>
</reference>
<dbReference type="InterPro" id="IPR001078">
    <property type="entry name" value="2-oxoacid_DH_actylTfrase"/>
</dbReference>
<dbReference type="RefSeq" id="WP_260592604.1">
    <property type="nucleotide sequence ID" value="NZ_CP104003.1"/>
</dbReference>
<keyword evidence="3" id="KW-0012">Acyltransferase</keyword>
<dbReference type="InterPro" id="IPR023213">
    <property type="entry name" value="CAT-like_dom_sf"/>
</dbReference>
<dbReference type="Gene3D" id="3.30.559.10">
    <property type="entry name" value="Chloramphenicol acetyltransferase-like domain"/>
    <property type="match status" value="1"/>
</dbReference>
<evidence type="ECO:0000313" key="6">
    <source>
        <dbReference type="Proteomes" id="UP001057580"/>
    </source>
</evidence>
<sequence>MNQRTSADDVRVEPFPLRRRAVVDAVAMGHRRHTIHGLVEFDVTEARRRIHAHEAATGEDLSFTAFVVHCFARALREHPEVQAYRDWRGRLVVFETVDVAVLVESEVGGTRTGVPFVVRDAGHESVEAITAAIRTRQREPDATQRSRWLPWLLRLPRIVRRQIYRLPHLFPHRWRETAGTACVTSLGMFGSGGGWGVPITNYPVQLTVGGIAERPAFDEAGTVEPHEFLAVTVSVDHDTVDGAPAARFVERFRSLVEAADGLPATPERAAESA</sequence>
<organism evidence="5 6">
    <name type="scientific">Salinirubellus salinus</name>
    <dbReference type="NCBI Taxonomy" id="1364945"/>
    <lineage>
        <taxon>Archaea</taxon>
        <taxon>Methanobacteriati</taxon>
        <taxon>Methanobacteriota</taxon>
        <taxon>Stenosarchaea group</taxon>
        <taxon>Halobacteria</taxon>
        <taxon>Halobacteriales</taxon>
        <taxon>Natronomonadaceae</taxon>
        <taxon>Salinirubellus</taxon>
    </lineage>
</organism>
<gene>
    <name evidence="5" type="ORF">N0B31_15880</name>
</gene>
<accession>A0A9E7U3U6</accession>
<feature type="domain" description="2-oxoacid dehydrogenase acyltransferase catalytic" evidence="4">
    <location>
        <begin position="39"/>
        <end position="135"/>
    </location>
</feature>
<proteinExistence type="predicted"/>
<dbReference type="PANTHER" id="PTHR43178">
    <property type="entry name" value="DIHYDROLIPOAMIDE ACETYLTRANSFERASE COMPONENT OF PYRUVATE DEHYDROGENASE COMPLEX"/>
    <property type="match status" value="1"/>
</dbReference>
<dbReference type="AlphaFoldDB" id="A0A9E7U3U6"/>
<dbReference type="GO" id="GO:0016407">
    <property type="term" value="F:acetyltransferase activity"/>
    <property type="evidence" value="ECO:0007669"/>
    <property type="project" value="TreeGrafter"/>
</dbReference>
<evidence type="ECO:0000256" key="2">
    <source>
        <dbReference type="ARBA" id="ARBA00022679"/>
    </source>
</evidence>
<dbReference type="EMBL" id="CP104003">
    <property type="protein sequence ID" value="UWM53610.1"/>
    <property type="molecule type" value="Genomic_DNA"/>
</dbReference>
<feature type="domain" description="2-oxoacid dehydrogenase acyltransferase catalytic" evidence="4">
    <location>
        <begin position="178"/>
        <end position="259"/>
    </location>
</feature>
<protein>
    <submittedName>
        <fullName evidence="5">2-oxo acid dehydrogenase subunit E2</fullName>
    </submittedName>
</protein>
<evidence type="ECO:0000256" key="1">
    <source>
        <dbReference type="ARBA" id="ARBA00001938"/>
    </source>
</evidence>
<dbReference type="InterPro" id="IPR050743">
    <property type="entry name" value="2-oxoacid_DH_E2_comp"/>
</dbReference>
<dbReference type="SUPFAM" id="SSF52777">
    <property type="entry name" value="CoA-dependent acyltransferases"/>
    <property type="match status" value="1"/>
</dbReference>
<name>A0A9E7U3U6_9EURY</name>
<keyword evidence="6" id="KW-1185">Reference proteome</keyword>
<evidence type="ECO:0000313" key="5">
    <source>
        <dbReference type="EMBL" id="UWM53610.1"/>
    </source>
</evidence>
<comment type="cofactor">
    <cofactor evidence="1">
        <name>(R)-lipoate</name>
        <dbReference type="ChEBI" id="CHEBI:83088"/>
    </cofactor>
</comment>
<evidence type="ECO:0000256" key="3">
    <source>
        <dbReference type="ARBA" id="ARBA00023315"/>
    </source>
</evidence>
<dbReference type="GeneID" id="74943932"/>
<dbReference type="PANTHER" id="PTHR43178:SF5">
    <property type="entry name" value="LIPOAMIDE ACYLTRANSFERASE COMPONENT OF BRANCHED-CHAIN ALPHA-KETO ACID DEHYDROGENASE COMPLEX, MITOCHONDRIAL"/>
    <property type="match status" value="1"/>
</dbReference>
<keyword evidence="2" id="KW-0808">Transferase</keyword>
<evidence type="ECO:0000259" key="4">
    <source>
        <dbReference type="Pfam" id="PF00198"/>
    </source>
</evidence>
<dbReference type="KEGG" id="ssai:N0B31_15880"/>
<dbReference type="GO" id="GO:0005737">
    <property type="term" value="C:cytoplasm"/>
    <property type="evidence" value="ECO:0007669"/>
    <property type="project" value="TreeGrafter"/>
</dbReference>
<dbReference type="Proteomes" id="UP001057580">
    <property type="component" value="Chromosome"/>
</dbReference>
<dbReference type="GO" id="GO:0031405">
    <property type="term" value="F:lipoic acid binding"/>
    <property type="evidence" value="ECO:0007669"/>
    <property type="project" value="TreeGrafter"/>
</dbReference>